<evidence type="ECO:0000256" key="2">
    <source>
        <dbReference type="ARBA" id="ARBA00022516"/>
    </source>
</evidence>
<dbReference type="GO" id="GO:0042761">
    <property type="term" value="P:very long-chain fatty acid biosynthetic process"/>
    <property type="evidence" value="ECO:0007669"/>
    <property type="project" value="TreeGrafter"/>
</dbReference>
<comment type="caution">
    <text evidence="11">The sequence shown here is derived from an EMBL/GenBank/DDBJ whole genome shotgun (WGS) entry which is preliminary data.</text>
</comment>
<evidence type="ECO:0000256" key="1">
    <source>
        <dbReference type="ARBA" id="ARBA00004141"/>
    </source>
</evidence>
<keyword evidence="8 10" id="KW-0472">Membrane</keyword>
<keyword evidence="3 10" id="KW-0808">Transferase</keyword>
<evidence type="ECO:0000313" key="12">
    <source>
        <dbReference type="Proteomes" id="UP001142055"/>
    </source>
</evidence>
<keyword evidence="2 10" id="KW-0444">Lipid biosynthesis</keyword>
<feature type="transmembrane region" description="Helical" evidence="10">
    <location>
        <begin position="161"/>
        <end position="180"/>
    </location>
</feature>
<feature type="transmembrane region" description="Helical" evidence="10">
    <location>
        <begin position="253"/>
        <end position="274"/>
    </location>
</feature>
<gene>
    <name evidence="11" type="ORF">RDWZM_000426</name>
</gene>
<accession>A0A9Q0M9K5</accession>
<evidence type="ECO:0000313" key="11">
    <source>
        <dbReference type="EMBL" id="KAJ6221881.1"/>
    </source>
</evidence>
<evidence type="ECO:0000256" key="5">
    <source>
        <dbReference type="ARBA" id="ARBA00022832"/>
    </source>
</evidence>
<evidence type="ECO:0000256" key="8">
    <source>
        <dbReference type="ARBA" id="ARBA00023136"/>
    </source>
</evidence>
<evidence type="ECO:0000256" key="4">
    <source>
        <dbReference type="ARBA" id="ARBA00022692"/>
    </source>
</evidence>
<organism evidence="11 12">
    <name type="scientific">Blomia tropicalis</name>
    <name type="common">Mite</name>
    <dbReference type="NCBI Taxonomy" id="40697"/>
    <lineage>
        <taxon>Eukaryota</taxon>
        <taxon>Metazoa</taxon>
        <taxon>Ecdysozoa</taxon>
        <taxon>Arthropoda</taxon>
        <taxon>Chelicerata</taxon>
        <taxon>Arachnida</taxon>
        <taxon>Acari</taxon>
        <taxon>Acariformes</taxon>
        <taxon>Sarcoptiformes</taxon>
        <taxon>Astigmata</taxon>
        <taxon>Glycyphagoidea</taxon>
        <taxon>Echimyopodidae</taxon>
        <taxon>Blomia</taxon>
    </lineage>
</organism>
<dbReference type="Proteomes" id="UP001142055">
    <property type="component" value="Chromosome 1"/>
</dbReference>
<dbReference type="GO" id="GO:0034626">
    <property type="term" value="P:fatty acid elongation, polyunsaturated fatty acid"/>
    <property type="evidence" value="ECO:0007669"/>
    <property type="project" value="TreeGrafter"/>
</dbReference>
<dbReference type="GO" id="GO:0034625">
    <property type="term" value="P:fatty acid elongation, monounsaturated fatty acid"/>
    <property type="evidence" value="ECO:0007669"/>
    <property type="project" value="TreeGrafter"/>
</dbReference>
<keyword evidence="12" id="KW-1185">Reference proteome</keyword>
<sequence>MYQLNESSMVTVNDRSELTIESISTIDYYMEYYWHKYGDPRVEPFPLMKSLQPTITILALWSLFVLYVGPRFMSKRSPFSLRPILIVYNLTMSLANAYFFYLVMYYYNYGLDSFMIKFPTFERIDLNTMSSIRMSHLYLLTKFIDLLDTIFFVLRKKQSQVTWLHFYHHLTVPLIGWIHFRLCGANVVCIPFAVMNTLIHTIMYAYYGLAAIGPHMQPYLWWKRYITTIQIGQFALLFAYSLYFTLFQEGYHFMFSVNIVIQSIFYFILFYRFYIQTYQKSMKKNITIDITQHNDATKKDL</sequence>
<keyword evidence="5 10" id="KW-0276">Fatty acid metabolism</keyword>
<reference evidence="11" key="1">
    <citation type="submission" date="2022-12" db="EMBL/GenBank/DDBJ databases">
        <title>Genome assemblies of Blomia tropicalis.</title>
        <authorList>
            <person name="Cui Y."/>
        </authorList>
    </citation>
    <scope>NUCLEOTIDE SEQUENCE</scope>
    <source>
        <tissue evidence="11">Adult mites</tissue>
    </source>
</reference>
<dbReference type="AlphaFoldDB" id="A0A9Q0M9K5"/>
<dbReference type="EC" id="2.3.1.199" evidence="10"/>
<dbReference type="EMBL" id="JAPWDV010000001">
    <property type="protein sequence ID" value="KAJ6221881.1"/>
    <property type="molecule type" value="Genomic_DNA"/>
</dbReference>
<dbReference type="GO" id="GO:0009922">
    <property type="term" value="F:fatty acid elongase activity"/>
    <property type="evidence" value="ECO:0007669"/>
    <property type="project" value="UniProtKB-EC"/>
</dbReference>
<comment type="catalytic activity">
    <reaction evidence="10">
        <text>a very-long-chain acyl-CoA + malonyl-CoA + H(+) = a very-long-chain 3-oxoacyl-CoA + CO2 + CoA</text>
        <dbReference type="Rhea" id="RHEA:32727"/>
        <dbReference type="ChEBI" id="CHEBI:15378"/>
        <dbReference type="ChEBI" id="CHEBI:16526"/>
        <dbReference type="ChEBI" id="CHEBI:57287"/>
        <dbReference type="ChEBI" id="CHEBI:57384"/>
        <dbReference type="ChEBI" id="CHEBI:90725"/>
        <dbReference type="ChEBI" id="CHEBI:90736"/>
        <dbReference type="EC" id="2.3.1.199"/>
    </reaction>
</comment>
<feature type="transmembrane region" description="Helical" evidence="10">
    <location>
        <begin position="54"/>
        <end position="73"/>
    </location>
</feature>
<keyword evidence="7 10" id="KW-0443">Lipid metabolism</keyword>
<dbReference type="PANTHER" id="PTHR11157:SF69">
    <property type="entry name" value="ELONGATION OF VERY LONG CHAIN FATTY ACIDS PROTEIN 7"/>
    <property type="match status" value="1"/>
</dbReference>
<proteinExistence type="inferred from homology"/>
<comment type="similarity">
    <text evidence="10">Belongs to the ELO family.</text>
</comment>
<dbReference type="Pfam" id="PF01151">
    <property type="entry name" value="ELO"/>
    <property type="match status" value="1"/>
</dbReference>
<dbReference type="GO" id="GO:0019367">
    <property type="term" value="P:fatty acid elongation, saturated fatty acid"/>
    <property type="evidence" value="ECO:0007669"/>
    <property type="project" value="TreeGrafter"/>
</dbReference>
<name>A0A9Q0M9K5_BLOTA</name>
<dbReference type="PANTHER" id="PTHR11157">
    <property type="entry name" value="FATTY ACID ACYL TRANSFERASE-RELATED"/>
    <property type="match status" value="1"/>
</dbReference>
<evidence type="ECO:0000256" key="9">
    <source>
        <dbReference type="ARBA" id="ARBA00023160"/>
    </source>
</evidence>
<dbReference type="GO" id="GO:0005789">
    <property type="term" value="C:endoplasmic reticulum membrane"/>
    <property type="evidence" value="ECO:0007669"/>
    <property type="project" value="TreeGrafter"/>
</dbReference>
<evidence type="ECO:0000256" key="6">
    <source>
        <dbReference type="ARBA" id="ARBA00022989"/>
    </source>
</evidence>
<keyword evidence="9 10" id="KW-0275">Fatty acid biosynthesis</keyword>
<feature type="transmembrane region" description="Helical" evidence="10">
    <location>
        <begin position="192"/>
        <end position="213"/>
    </location>
</feature>
<dbReference type="OMA" id="DITQHND"/>
<evidence type="ECO:0000256" key="3">
    <source>
        <dbReference type="ARBA" id="ARBA00022679"/>
    </source>
</evidence>
<protein>
    <recommendedName>
        <fullName evidence="10">Elongation of very long chain fatty acids protein</fullName>
        <ecNumber evidence="10">2.3.1.199</ecNumber>
    </recommendedName>
    <alternativeName>
        <fullName evidence="10">Very-long-chain 3-oxoacyl-CoA synthase</fullName>
    </alternativeName>
</protein>
<dbReference type="OrthoDB" id="434092at2759"/>
<feature type="transmembrane region" description="Helical" evidence="10">
    <location>
        <begin position="225"/>
        <end position="247"/>
    </location>
</feature>
<keyword evidence="6 10" id="KW-1133">Transmembrane helix</keyword>
<evidence type="ECO:0000256" key="10">
    <source>
        <dbReference type="RuleBase" id="RU361115"/>
    </source>
</evidence>
<comment type="subcellular location">
    <subcellularLocation>
        <location evidence="1">Membrane</location>
        <topology evidence="1">Multi-pass membrane protein</topology>
    </subcellularLocation>
</comment>
<evidence type="ECO:0000256" key="7">
    <source>
        <dbReference type="ARBA" id="ARBA00023098"/>
    </source>
</evidence>
<keyword evidence="4 10" id="KW-0812">Transmembrane</keyword>
<dbReference type="GO" id="GO:0030148">
    <property type="term" value="P:sphingolipid biosynthetic process"/>
    <property type="evidence" value="ECO:0007669"/>
    <property type="project" value="TreeGrafter"/>
</dbReference>
<feature type="transmembrane region" description="Helical" evidence="10">
    <location>
        <begin position="85"/>
        <end position="107"/>
    </location>
</feature>
<dbReference type="InterPro" id="IPR002076">
    <property type="entry name" value="ELO_fam"/>
</dbReference>
<feature type="transmembrane region" description="Helical" evidence="10">
    <location>
        <begin position="136"/>
        <end position="154"/>
    </location>
</feature>